<dbReference type="Bgee" id="ENSNBRG00000000739">
    <property type="expression patterns" value="Expressed in skeletal muscle tissue"/>
</dbReference>
<evidence type="ECO:0000313" key="3">
    <source>
        <dbReference type="Proteomes" id="UP000261580"/>
    </source>
</evidence>
<protein>
    <submittedName>
        <fullName evidence="2">Uncharacterized protein</fullName>
    </submittedName>
</protein>
<keyword evidence="1" id="KW-0812">Transmembrane</keyword>
<keyword evidence="3" id="KW-1185">Reference proteome</keyword>
<evidence type="ECO:0000256" key="1">
    <source>
        <dbReference type="SAM" id="Phobius"/>
    </source>
</evidence>
<proteinExistence type="predicted"/>
<keyword evidence="1" id="KW-1133">Transmembrane helix</keyword>
<dbReference type="Ensembl" id="ENSNBRT00000000888.1">
    <property type="protein sequence ID" value="ENSNBRP00000000838.1"/>
    <property type="gene ID" value="ENSNBRG00000000739.1"/>
</dbReference>
<keyword evidence="1" id="KW-0472">Membrane</keyword>
<dbReference type="AlphaFoldDB" id="A0A3Q4G453"/>
<feature type="transmembrane region" description="Helical" evidence="1">
    <location>
        <begin position="107"/>
        <end position="132"/>
    </location>
</feature>
<evidence type="ECO:0000313" key="2">
    <source>
        <dbReference type="Ensembl" id="ENSNBRP00000000838.1"/>
    </source>
</evidence>
<dbReference type="Proteomes" id="UP000261580">
    <property type="component" value="Unassembled WGS sequence"/>
</dbReference>
<name>A0A3Q4G453_NEOBR</name>
<accession>A0A3Q4G453</accession>
<reference evidence="2" key="2">
    <citation type="submission" date="2025-09" db="UniProtKB">
        <authorList>
            <consortium name="Ensembl"/>
        </authorList>
    </citation>
    <scope>IDENTIFICATION</scope>
</reference>
<sequence>LGSRSDCLTVLRDLVLKEPLFGQFWDGVLFHGDWVQLSPLSKVMERSGQLGLALELRDGQETWGEIRWITSSNITVTINLLRDLFPLLYPFYHILLCCHRPLFASHFTIFTVTIIASLSVCVCACACVRVCVRSRHMERVSILAPGKHSLRPRKAVVVVMLCMVIGRKTGLCPM</sequence>
<organism evidence="2 3">
    <name type="scientific">Neolamprologus brichardi</name>
    <name type="common">Fairy cichlid</name>
    <name type="synonym">Lamprologus brichardi</name>
    <dbReference type="NCBI Taxonomy" id="32507"/>
    <lineage>
        <taxon>Eukaryota</taxon>
        <taxon>Metazoa</taxon>
        <taxon>Chordata</taxon>
        <taxon>Craniata</taxon>
        <taxon>Vertebrata</taxon>
        <taxon>Euteleostomi</taxon>
        <taxon>Actinopterygii</taxon>
        <taxon>Neopterygii</taxon>
        <taxon>Teleostei</taxon>
        <taxon>Neoteleostei</taxon>
        <taxon>Acanthomorphata</taxon>
        <taxon>Ovalentaria</taxon>
        <taxon>Cichlomorphae</taxon>
        <taxon>Cichliformes</taxon>
        <taxon>Cichlidae</taxon>
        <taxon>African cichlids</taxon>
        <taxon>Pseudocrenilabrinae</taxon>
        <taxon>Lamprologini</taxon>
        <taxon>Neolamprologus</taxon>
    </lineage>
</organism>
<reference evidence="2" key="1">
    <citation type="submission" date="2025-08" db="UniProtKB">
        <authorList>
            <consortium name="Ensembl"/>
        </authorList>
    </citation>
    <scope>IDENTIFICATION</scope>
</reference>